<name>A0ABD0QNA4_CIRMR</name>
<keyword evidence="4" id="KW-1185">Reference proteome</keyword>
<dbReference type="Gene3D" id="3.10.100.10">
    <property type="entry name" value="Mannose-Binding Protein A, subunit A"/>
    <property type="match status" value="1"/>
</dbReference>
<dbReference type="PROSITE" id="PS50041">
    <property type="entry name" value="C_TYPE_LECTIN_2"/>
    <property type="match status" value="1"/>
</dbReference>
<dbReference type="SUPFAM" id="SSF56436">
    <property type="entry name" value="C-type lectin-like"/>
    <property type="match status" value="1"/>
</dbReference>
<dbReference type="PANTHER" id="PTHR22803">
    <property type="entry name" value="MANNOSE, PHOSPHOLIPASE, LECTIN RECEPTOR RELATED"/>
    <property type="match status" value="1"/>
</dbReference>
<evidence type="ECO:0000259" key="2">
    <source>
        <dbReference type="PROSITE" id="PS50041"/>
    </source>
</evidence>
<evidence type="ECO:0000313" key="3">
    <source>
        <dbReference type="EMBL" id="KAL0186631.1"/>
    </source>
</evidence>
<feature type="non-terminal residue" evidence="3">
    <location>
        <position position="1"/>
    </location>
</feature>
<dbReference type="InterPro" id="IPR016187">
    <property type="entry name" value="CTDL_fold"/>
</dbReference>
<dbReference type="AlphaFoldDB" id="A0ABD0QNA4"/>
<dbReference type="InterPro" id="IPR016186">
    <property type="entry name" value="C-type_lectin-like/link_sf"/>
</dbReference>
<protein>
    <recommendedName>
        <fullName evidence="2">C-type lectin domain-containing protein</fullName>
    </recommendedName>
</protein>
<reference evidence="3 4" key="1">
    <citation type="submission" date="2024-05" db="EMBL/GenBank/DDBJ databases">
        <title>Genome sequencing and assembly of Indian major carp, Cirrhinus mrigala (Hamilton, 1822).</title>
        <authorList>
            <person name="Mohindra V."/>
            <person name="Chowdhury L.M."/>
            <person name="Lal K."/>
            <person name="Jena J.K."/>
        </authorList>
    </citation>
    <scope>NUCLEOTIDE SEQUENCE [LARGE SCALE GENOMIC DNA]</scope>
    <source>
        <strain evidence="3">CM1030</strain>
        <tissue evidence="3">Blood</tissue>
    </source>
</reference>
<dbReference type="EMBL" id="JAMKFB020000008">
    <property type="protein sequence ID" value="KAL0186631.1"/>
    <property type="molecule type" value="Genomic_DNA"/>
</dbReference>
<feature type="domain" description="C-type lectin" evidence="2">
    <location>
        <begin position="1"/>
        <end position="80"/>
    </location>
</feature>
<gene>
    <name evidence="3" type="ORF">M9458_018301</name>
</gene>
<sequence length="86" mass="9908">DFLSSIVKMTDSYWIGLVEKGQEGQWTWVDGTDFNSTEHHWDAGQPDDWNVRVNGEDCGQLHARLWNDADCTLSYPYICEGKPKSR</sequence>
<dbReference type="InterPro" id="IPR050111">
    <property type="entry name" value="C-type_lectin/snaclec_domain"/>
</dbReference>
<organism evidence="3 4">
    <name type="scientific">Cirrhinus mrigala</name>
    <name type="common">Mrigala</name>
    <dbReference type="NCBI Taxonomy" id="683832"/>
    <lineage>
        <taxon>Eukaryota</taxon>
        <taxon>Metazoa</taxon>
        <taxon>Chordata</taxon>
        <taxon>Craniata</taxon>
        <taxon>Vertebrata</taxon>
        <taxon>Euteleostomi</taxon>
        <taxon>Actinopterygii</taxon>
        <taxon>Neopterygii</taxon>
        <taxon>Teleostei</taxon>
        <taxon>Ostariophysi</taxon>
        <taxon>Cypriniformes</taxon>
        <taxon>Cyprinidae</taxon>
        <taxon>Labeoninae</taxon>
        <taxon>Labeonini</taxon>
        <taxon>Cirrhinus</taxon>
    </lineage>
</organism>
<dbReference type="PROSITE" id="PS00615">
    <property type="entry name" value="C_TYPE_LECTIN_1"/>
    <property type="match status" value="1"/>
</dbReference>
<keyword evidence="1" id="KW-1015">Disulfide bond</keyword>
<evidence type="ECO:0000313" key="4">
    <source>
        <dbReference type="Proteomes" id="UP001529510"/>
    </source>
</evidence>
<comment type="caution">
    <text evidence="3">The sequence shown here is derived from an EMBL/GenBank/DDBJ whole genome shotgun (WGS) entry which is preliminary data.</text>
</comment>
<dbReference type="Proteomes" id="UP001529510">
    <property type="component" value="Unassembled WGS sequence"/>
</dbReference>
<accession>A0ABD0QNA4</accession>
<dbReference type="InterPro" id="IPR001304">
    <property type="entry name" value="C-type_lectin-like"/>
</dbReference>
<proteinExistence type="predicted"/>
<dbReference type="InterPro" id="IPR018378">
    <property type="entry name" value="C-type_lectin_CS"/>
</dbReference>
<dbReference type="Pfam" id="PF00059">
    <property type="entry name" value="Lectin_C"/>
    <property type="match status" value="1"/>
</dbReference>
<evidence type="ECO:0000256" key="1">
    <source>
        <dbReference type="ARBA" id="ARBA00023157"/>
    </source>
</evidence>